<gene>
    <name evidence="1" type="ORF">CMC5_024720</name>
</gene>
<dbReference type="KEGG" id="ccro:CMC5_024720"/>
<dbReference type="RefSeq" id="WP_156338511.1">
    <property type="nucleotide sequence ID" value="NZ_CP012159.1"/>
</dbReference>
<protein>
    <submittedName>
        <fullName evidence="1">Uncharacterized protein</fullName>
    </submittedName>
</protein>
<keyword evidence="2" id="KW-1185">Reference proteome</keyword>
<dbReference type="Proteomes" id="UP000067626">
    <property type="component" value="Chromosome"/>
</dbReference>
<sequence>MIERLCAHLVVPDGEDVLTLLFEVLSVDFEDCGGTWKGEMFGGTTYSVIPDPKIDGHYELIVLTDRSHPNFAAQQKVFGDIKRFPDWFTRVLAREGVVCTWGTSEDAVG</sequence>
<name>A0A0K1ECB9_CHOCO</name>
<dbReference type="EMBL" id="CP012159">
    <property type="protein sequence ID" value="AKT38327.1"/>
    <property type="molecule type" value="Genomic_DNA"/>
</dbReference>
<evidence type="ECO:0000313" key="2">
    <source>
        <dbReference type="Proteomes" id="UP000067626"/>
    </source>
</evidence>
<proteinExistence type="predicted"/>
<reference evidence="1 2" key="1">
    <citation type="submission" date="2015-07" db="EMBL/GenBank/DDBJ databases">
        <title>Genome analysis of myxobacterium Chondromyces crocatus Cm c5 reveals a high potential for natural compound synthesis and the genetic basis for the loss of fruiting body formation.</title>
        <authorList>
            <person name="Zaburannyi N."/>
            <person name="Bunk B."/>
            <person name="Maier J."/>
            <person name="Overmann J."/>
            <person name="Mueller R."/>
        </authorList>
    </citation>
    <scope>NUCLEOTIDE SEQUENCE [LARGE SCALE GENOMIC DNA]</scope>
    <source>
        <strain evidence="1 2">Cm c5</strain>
    </source>
</reference>
<organism evidence="1 2">
    <name type="scientific">Chondromyces crocatus</name>
    <dbReference type="NCBI Taxonomy" id="52"/>
    <lineage>
        <taxon>Bacteria</taxon>
        <taxon>Pseudomonadati</taxon>
        <taxon>Myxococcota</taxon>
        <taxon>Polyangia</taxon>
        <taxon>Polyangiales</taxon>
        <taxon>Polyangiaceae</taxon>
        <taxon>Chondromyces</taxon>
    </lineage>
</organism>
<accession>A0A0K1ECB9</accession>
<evidence type="ECO:0000313" key="1">
    <source>
        <dbReference type="EMBL" id="AKT38327.1"/>
    </source>
</evidence>
<dbReference type="AlphaFoldDB" id="A0A0K1ECB9"/>